<organism evidence="1 2">
    <name type="scientific">Fusarium decemcellulare</name>
    <dbReference type="NCBI Taxonomy" id="57161"/>
    <lineage>
        <taxon>Eukaryota</taxon>
        <taxon>Fungi</taxon>
        <taxon>Dikarya</taxon>
        <taxon>Ascomycota</taxon>
        <taxon>Pezizomycotina</taxon>
        <taxon>Sordariomycetes</taxon>
        <taxon>Hypocreomycetidae</taxon>
        <taxon>Hypocreales</taxon>
        <taxon>Nectriaceae</taxon>
        <taxon>Fusarium</taxon>
        <taxon>Fusarium decemcellulare species complex</taxon>
    </lineage>
</organism>
<evidence type="ECO:0000313" key="2">
    <source>
        <dbReference type="Proteomes" id="UP001148629"/>
    </source>
</evidence>
<accession>A0ACC1SKF3</accession>
<sequence>MIEKLSHIVSTYPPGLIELGGTMLSQISLVIFMGVYLYNTAPSKQYKEVLAVTFPVTFRNFACAFSTNFILLQTVSWYKGLGFLGWTVSEYRFDNLPLHRFIREFIGSTLVFEVLFYIGHRALHHPRIYKYIHDVHHSFETKYSEHVPFGTFYTHAVEFVYAYLSVVAGAFVQHSHIGSLWFSGIVSNTATMYLHTGRDIPGIMGHELHHSRPKHNYGALGILDYLFGTLYIEKPIADKSIIDDVTTEKPRQLAGFNGDRTQGLVYVKAKNTAMVEIEDHFSRDESRPQEHRIANGTVFNLADARLDREGNADLVCIKTRTINTGKTDIRVSNLAPRYQKFVRQTGTCPGSEHNGVWTLFEKGDLVACTGLRPGTSDQTNSKSLLP</sequence>
<evidence type="ECO:0000313" key="1">
    <source>
        <dbReference type="EMBL" id="KAJ3541641.1"/>
    </source>
</evidence>
<proteinExistence type="predicted"/>
<reference evidence="1" key="1">
    <citation type="submission" date="2022-08" db="EMBL/GenBank/DDBJ databases">
        <title>Genome Sequence of Fusarium decemcellulare.</title>
        <authorList>
            <person name="Buettner E."/>
        </authorList>
    </citation>
    <scope>NUCLEOTIDE SEQUENCE</scope>
    <source>
        <strain evidence="1">Babe19</strain>
    </source>
</reference>
<keyword evidence="2" id="KW-1185">Reference proteome</keyword>
<dbReference type="Proteomes" id="UP001148629">
    <property type="component" value="Unassembled WGS sequence"/>
</dbReference>
<gene>
    <name evidence="1" type="ORF">NM208_g4518</name>
</gene>
<protein>
    <submittedName>
        <fullName evidence="1">Uncharacterized protein</fullName>
    </submittedName>
</protein>
<dbReference type="EMBL" id="JANRMS010000340">
    <property type="protein sequence ID" value="KAJ3541641.1"/>
    <property type="molecule type" value="Genomic_DNA"/>
</dbReference>
<comment type="caution">
    <text evidence="1">The sequence shown here is derived from an EMBL/GenBank/DDBJ whole genome shotgun (WGS) entry which is preliminary data.</text>
</comment>
<name>A0ACC1SKF3_9HYPO</name>